<gene>
    <name evidence="4" type="ORF">DCAF_LOCUS4114</name>
</gene>
<dbReference type="SUPFAM" id="SSF46565">
    <property type="entry name" value="Chaperone J-domain"/>
    <property type="match status" value="1"/>
</dbReference>
<feature type="region of interest" description="Disordered" evidence="2">
    <location>
        <begin position="82"/>
        <end position="115"/>
    </location>
</feature>
<comment type="caution">
    <text evidence="4">The sequence shown here is derived from an EMBL/GenBank/DDBJ whole genome shotgun (WGS) entry which is preliminary data.</text>
</comment>
<name>A0AAV1R0N0_9ROSI</name>
<feature type="region of interest" description="Disordered" evidence="2">
    <location>
        <begin position="184"/>
        <end position="214"/>
    </location>
</feature>
<dbReference type="PANTHER" id="PTHR36335">
    <property type="entry name" value="CHAPERONE DNAJ-DOMAIN SUPERFAMILY PROTEIN"/>
    <property type="match status" value="1"/>
</dbReference>
<dbReference type="AlphaFoldDB" id="A0AAV1R0N0"/>
<organism evidence="4 5">
    <name type="scientific">Dovyalis caffra</name>
    <dbReference type="NCBI Taxonomy" id="77055"/>
    <lineage>
        <taxon>Eukaryota</taxon>
        <taxon>Viridiplantae</taxon>
        <taxon>Streptophyta</taxon>
        <taxon>Embryophyta</taxon>
        <taxon>Tracheophyta</taxon>
        <taxon>Spermatophyta</taxon>
        <taxon>Magnoliopsida</taxon>
        <taxon>eudicotyledons</taxon>
        <taxon>Gunneridae</taxon>
        <taxon>Pentapetalae</taxon>
        <taxon>rosids</taxon>
        <taxon>fabids</taxon>
        <taxon>Malpighiales</taxon>
        <taxon>Salicaceae</taxon>
        <taxon>Flacourtieae</taxon>
        <taxon>Dovyalis</taxon>
    </lineage>
</organism>
<keyword evidence="1" id="KW-0175">Coiled coil</keyword>
<feature type="region of interest" description="Disordered" evidence="2">
    <location>
        <begin position="245"/>
        <end position="272"/>
    </location>
</feature>
<sequence>MEDSGDEFPGFQTCVHKEELEYRRPLSRLQRRAPCPLQIKPNNNASLQCNGVPKISSASAAFAPTSSFNSFYRSKDPIPLLSPLGTNASQGKGMSRDYSLRRTRSGKKPIRSGKGQGSLDNIVVIDVDSDEFENVIIIDVPESLQQKLRGSSVVREGRRFPCIISIDDDDEDEEDECDTVDDHEINAENDGNLDSDGTSSQSSPPSGCVEKSVHSRRDADGCRVAEENRPAFKLRKCNRTYAEKAPSRNRYGLDSDSETDSSEDRTSDCEVMEDSLGEVREQWEKASLKRKSKLCEGLDDQASPCSSHSDVHPNVEVENRTKQNSEPAVCSTSKNVNFDKVNSSASTAAQYGVLGGFSSNAKMGKPFAKCNQKGESFSGSQKSRADENIHFHWMSGDLFGGGTFVDDGNIYNKFRTVNGLGTRFPPGPSSWSNQDKDDKQYHNRRTCFQDMQQNTTTEHAFPDTQRGPNLRPDDGKASVLNEDDSLPDDYFFGEIHNANNSQVDSKEEYKEFTQVPSSCKTYSNEPQCREKFVPCAQSSEDKVVENVVAPWTTQEVSDERSGHKKMDGGAPREKSSQGHDTLSKPGTSNSAEGKEAFSDFASSSQLHYERNQLCASHGDLLPSSERDIINDREKLKETDEYKQAIEEEWAARQRQLQIQAEEAQRLRKRRKAETLRILDMERRQKQRVEEVRETQKKDEENLSKKERFRVEVRKGLYRLEVTCINMASLLRGLGIHVEGGLKPSPNQVHAAYKRALLKFHPDRTSKTDIREQVEAEEKFKLISRMKEKFLRAQVFGLERKCESDAIGVEANWPLAKDITGPFPPATGQPIRERDLLCAPGSDAMAAVGTDIINVREKLKETAGYKHEAAEARILRRRRKAESSRVLDLRKRQKRCVEKLIIDNKYLQVEENLNLKERLHVEARNELDKLEITCNVMASFLCSLGIQVEGGVSPLSHGFRAAYKRALMKFHPYRVSRTDMQQQVGAEEKFKLVSVMKKKYLST</sequence>
<evidence type="ECO:0000313" key="4">
    <source>
        <dbReference type="EMBL" id="CAK7326414.1"/>
    </source>
</evidence>
<accession>A0AAV1R0N0</accession>
<dbReference type="Proteomes" id="UP001314170">
    <property type="component" value="Unassembled WGS sequence"/>
</dbReference>
<feature type="compositionally biased region" description="Low complexity" evidence="2">
    <location>
        <begin position="194"/>
        <end position="207"/>
    </location>
</feature>
<dbReference type="InterPro" id="IPR001623">
    <property type="entry name" value="DnaJ_domain"/>
</dbReference>
<feature type="compositionally biased region" description="Basic residues" evidence="2">
    <location>
        <begin position="101"/>
        <end position="111"/>
    </location>
</feature>
<dbReference type="CDD" id="cd06257">
    <property type="entry name" value="DnaJ"/>
    <property type="match status" value="1"/>
</dbReference>
<dbReference type="InterPro" id="IPR036869">
    <property type="entry name" value="J_dom_sf"/>
</dbReference>
<feature type="coiled-coil region" evidence="1">
    <location>
        <begin position="905"/>
        <end position="932"/>
    </location>
</feature>
<feature type="region of interest" description="Disordered" evidence="2">
    <location>
        <begin position="547"/>
        <end position="593"/>
    </location>
</feature>
<feature type="coiled-coil region" evidence="1">
    <location>
        <begin position="653"/>
        <end position="705"/>
    </location>
</feature>
<feature type="region of interest" description="Disordered" evidence="2">
    <location>
        <begin position="457"/>
        <end position="483"/>
    </location>
</feature>
<evidence type="ECO:0000256" key="2">
    <source>
        <dbReference type="SAM" id="MobiDB-lite"/>
    </source>
</evidence>
<dbReference type="Gene3D" id="1.10.287.110">
    <property type="entry name" value="DnaJ domain"/>
    <property type="match status" value="1"/>
</dbReference>
<evidence type="ECO:0000256" key="1">
    <source>
        <dbReference type="SAM" id="Coils"/>
    </source>
</evidence>
<protein>
    <recommendedName>
        <fullName evidence="3">J domain-containing protein</fullName>
    </recommendedName>
</protein>
<evidence type="ECO:0000259" key="3">
    <source>
        <dbReference type="PROSITE" id="PS50076"/>
    </source>
</evidence>
<feature type="compositionally biased region" description="Polar residues" evidence="2">
    <location>
        <begin position="578"/>
        <end position="591"/>
    </location>
</feature>
<dbReference type="EMBL" id="CAWUPB010000851">
    <property type="protein sequence ID" value="CAK7326414.1"/>
    <property type="molecule type" value="Genomic_DNA"/>
</dbReference>
<feature type="domain" description="J" evidence="3">
    <location>
        <begin position="728"/>
        <end position="807"/>
    </location>
</feature>
<dbReference type="PROSITE" id="PS50076">
    <property type="entry name" value="DNAJ_2"/>
    <property type="match status" value="1"/>
</dbReference>
<evidence type="ECO:0000313" key="5">
    <source>
        <dbReference type="Proteomes" id="UP001314170"/>
    </source>
</evidence>
<feature type="compositionally biased region" description="Basic and acidic residues" evidence="2">
    <location>
        <begin position="557"/>
        <end position="577"/>
    </location>
</feature>
<dbReference type="PANTHER" id="PTHR36335:SF1">
    <property type="entry name" value="CHAPERONE DNAJ-DOMAIN SUPERFAMILY PROTEIN"/>
    <property type="match status" value="1"/>
</dbReference>
<reference evidence="4 5" key="1">
    <citation type="submission" date="2024-01" db="EMBL/GenBank/DDBJ databases">
        <authorList>
            <person name="Waweru B."/>
        </authorList>
    </citation>
    <scope>NUCLEOTIDE SEQUENCE [LARGE SCALE GENOMIC DNA]</scope>
</reference>
<proteinExistence type="predicted"/>
<keyword evidence="5" id="KW-1185">Reference proteome</keyword>